<reference evidence="2 3" key="2">
    <citation type="journal article" date="2009" name="PLoS ONE">
        <title>An integrated genetic and cytogenetic map of the cucumber genome.</title>
        <authorList>
            <person name="Ren Y."/>
            <person name="Zhang Z."/>
            <person name="Liu J."/>
            <person name="Staub J.E."/>
            <person name="Han Y."/>
            <person name="Cheng Z."/>
            <person name="Li X."/>
            <person name="Lu J."/>
            <person name="Miao H."/>
            <person name="Kang H."/>
            <person name="Xie B."/>
            <person name="Gu X."/>
            <person name="Wang X."/>
            <person name="Du Y."/>
            <person name="Jin W."/>
            <person name="Huang S."/>
        </authorList>
    </citation>
    <scope>NUCLEOTIDE SEQUENCE [LARGE SCALE GENOMIC DNA]</scope>
    <source>
        <strain evidence="3">cv. 9930</strain>
    </source>
</reference>
<dbReference type="Gene3D" id="3.50.50.60">
    <property type="entry name" value="FAD/NAD(P)-binding domain"/>
    <property type="match status" value="1"/>
</dbReference>
<name>A0A0A0LLV2_CUCSA</name>
<dbReference type="PROSITE" id="PS51257">
    <property type="entry name" value="PROKAR_LIPOPROTEIN"/>
    <property type="match status" value="1"/>
</dbReference>
<keyword evidence="3" id="KW-1185">Reference proteome</keyword>
<dbReference type="EMBL" id="CM002923">
    <property type="protein sequence ID" value="KGN62910.1"/>
    <property type="molecule type" value="Genomic_DNA"/>
</dbReference>
<dbReference type="InterPro" id="IPR036188">
    <property type="entry name" value="FAD/NAD-bd_sf"/>
</dbReference>
<dbReference type="GO" id="GO:0071949">
    <property type="term" value="F:FAD binding"/>
    <property type="evidence" value="ECO:0007669"/>
    <property type="project" value="InterPro"/>
</dbReference>
<dbReference type="PRINTS" id="PR00420">
    <property type="entry name" value="RNGMNOXGNASE"/>
</dbReference>
<dbReference type="OMA" id="GKVEYWP"/>
<gene>
    <name evidence="2" type="ORF">Csa_2G379900</name>
</gene>
<dbReference type="KEGG" id="csv:101210831"/>
<dbReference type="Pfam" id="PF01494">
    <property type="entry name" value="FAD_binding_3"/>
    <property type="match status" value="1"/>
</dbReference>
<evidence type="ECO:0000259" key="1">
    <source>
        <dbReference type="Pfam" id="PF01494"/>
    </source>
</evidence>
<feature type="domain" description="FAD-binding" evidence="1">
    <location>
        <begin position="10"/>
        <end position="372"/>
    </location>
</feature>
<reference evidence="2 3" key="4">
    <citation type="journal article" date="2011" name="BMC Genomics">
        <title>RNA-Seq improves annotation of protein-coding genes in the cucumber genome.</title>
        <authorList>
            <person name="Li Z."/>
            <person name="Zhang Z."/>
            <person name="Yan P."/>
            <person name="Huang S."/>
            <person name="Fei Z."/>
            <person name="Lin K."/>
        </authorList>
    </citation>
    <scope>NUCLEOTIDE SEQUENCE [LARGE SCALE GENOMIC DNA]</scope>
    <source>
        <strain evidence="3">cv. 9930</strain>
    </source>
</reference>
<organism evidence="2 3">
    <name type="scientific">Cucumis sativus</name>
    <name type="common">Cucumber</name>
    <dbReference type="NCBI Taxonomy" id="3659"/>
    <lineage>
        <taxon>Eukaryota</taxon>
        <taxon>Viridiplantae</taxon>
        <taxon>Streptophyta</taxon>
        <taxon>Embryophyta</taxon>
        <taxon>Tracheophyta</taxon>
        <taxon>Spermatophyta</taxon>
        <taxon>Magnoliopsida</taxon>
        <taxon>eudicotyledons</taxon>
        <taxon>Gunneridae</taxon>
        <taxon>Pentapetalae</taxon>
        <taxon>rosids</taxon>
        <taxon>fabids</taxon>
        <taxon>Cucurbitales</taxon>
        <taxon>Cucurbitaceae</taxon>
        <taxon>Benincaseae</taxon>
        <taxon>Cucumis</taxon>
    </lineage>
</organism>
<reference evidence="2 3" key="1">
    <citation type="journal article" date="2009" name="Nat. Genet.">
        <title>The genome of the cucumber, Cucumis sativus L.</title>
        <authorList>
            <person name="Huang S."/>
            <person name="Li R."/>
            <person name="Zhang Z."/>
            <person name="Li L."/>
            <person name="Gu X."/>
            <person name="Fan W."/>
            <person name="Lucas W.J."/>
            <person name="Wang X."/>
            <person name="Xie B."/>
            <person name="Ni P."/>
            <person name="Ren Y."/>
            <person name="Zhu H."/>
            <person name="Li J."/>
            <person name="Lin K."/>
            <person name="Jin W."/>
            <person name="Fei Z."/>
            <person name="Li G."/>
            <person name="Staub J."/>
            <person name="Kilian A."/>
            <person name="van der Vossen E.A."/>
            <person name="Wu Y."/>
            <person name="Guo J."/>
            <person name="He J."/>
            <person name="Jia Z."/>
            <person name="Ren Y."/>
            <person name="Tian G."/>
            <person name="Lu Y."/>
            <person name="Ruan J."/>
            <person name="Qian W."/>
            <person name="Wang M."/>
            <person name="Huang Q."/>
            <person name="Li B."/>
            <person name="Xuan Z."/>
            <person name="Cao J."/>
            <person name="Asan"/>
            <person name="Wu Z."/>
            <person name="Zhang J."/>
            <person name="Cai Q."/>
            <person name="Bai Y."/>
            <person name="Zhao B."/>
            <person name="Han Y."/>
            <person name="Li Y."/>
            <person name="Li X."/>
            <person name="Wang S."/>
            <person name="Shi Q."/>
            <person name="Liu S."/>
            <person name="Cho W.K."/>
            <person name="Kim J.Y."/>
            <person name="Xu Y."/>
            <person name="Heller-Uszynska K."/>
            <person name="Miao H."/>
            <person name="Cheng Z."/>
            <person name="Zhang S."/>
            <person name="Wu J."/>
            <person name="Yang Y."/>
            <person name="Kang H."/>
            <person name="Li M."/>
            <person name="Liang H."/>
            <person name="Ren X."/>
            <person name="Shi Z."/>
            <person name="Wen M."/>
            <person name="Jian M."/>
            <person name="Yang H."/>
            <person name="Zhang G."/>
            <person name="Yang Z."/>
            <person name="Chen R."/>
            <person name="Liu S."/>
            <person name="Li J."/>
            <person name="Ma L."/>
            <person name="Liu H."/>
            <person name="Zhou Y."/>
            <person name="Zhao J."/>
            <person name="Fang X."/>
            <person name="Li G."/>
            <person name="Fang L."/>
            <person name="Li Y."/>
            <person name="Liu D."/>
            <person name="Zheng H."/>
            <person name="Zhang Y."/>
            <person name="Qin N."/>
            <person name="Li Z."/>
            <person name="Yang G."/>
            <person name="Yang S."/>
            <person name="Bolund L."/>
            <person name="Kristiansen K."/>
            <person name="Zheng H."/>
            <person name="Li S."/>
            <person name="Zhang X."/>
            <person name="Yang H."/>
            <person name="Wang J."/>
            <person name="Sun R."/>
            <person name="Zhang B."/>
            <person name="Jiang S."/>
            <person name="Wang J."/>
            <person name="Du Y."/>
            <person name="Li S."/>
        </authorList>
    </citation>
    <scope>NUCLEOTIDE SEQUENCE [LARGE SCALE GENOMIC DNA]</scope>
    <source>
        <strain evidence="3">cv. 9930</strain>
    </source>
</reference>
<dbReference type="OrthoDB" id="16820at2759"/>
<dbReference type="Gramene" id="KGN62910">
    <property type="protein sequence ID" value="KGN62910"/>
    <property type="gene ID" value="Csa_2G379900"/>
</dbReference>
<dbReference type="PANTHER" id="PTHR47469">
    <property type="entry name" value="MONOOXYGENASE-LIKE"/>
    <property type="match status" value="1"/>
</dbReference>
<dbReference type="AlphaFoldDB" id="A0A0A0LLV2"/>
<evidence type="ECO:0000313" key="2">
    <source>
        <dbReference type="EMBL" id="KGN62910.1"/>
    </source>
</evidence>
<reference evidence="2 3" key="3">
    <citation type="journal article" date="2010" name="BMC Genomics">
        <title>Transcriptome sequencing and comparative analysis of cucumber flowers with different sex types.</title>
        <authorList>
            <person name="Guo S."/>
            <person name="Zheng Y."/>
            <person name="Joung J.G."/>
            <person name="Liu S."/>
            <person name="Zhang Z."/>
            <person name="Crasta O.R."/>
            <person name="Sobral B.W."/>
            <person name="Xu Y."/>
            <person name="Huang S."/>
            <person name="Fei Z."/>
        </authorList>
    </citation>
    <scope>NUCLEOTIDE SEQUENCE [LARGE SCALE GENOMIC DNA]</scope>
    <source>
        <strain evidence="3">cv. 9930</strain>
    </source>
</reference>
<dbReference type="SUPFAM" id="SSF54373">
    <property type="entry name" value="FAD-linked reductases, C-terminal domain"/>
    <property type="match status" value="1"/>
</dbReference>
<evidence type="ECO:0000313" key="3">
    <source>
        <dbReference type="Proteomes" id="UP000029981"/>
    </source>
</evidence>
<dbReference type="PANTHER" id="PTHR47469:SF2">
    <property type="entry name" value="OS06G0597600 PROTEIN"/>
    <property type="match status" value="1"/>
</dbReference>
<dbReference type="SUPFAM" id="SSF51905">
    <property type="entry name" value="FAD/NAD(P)-binding domain"/>
    <property type="match status" value="1"/>
</dbReference>
<accession>A0A0A0LLV2</accession>
<sequence>MVEKEQKPKAVIVGGSIAGISCAHTLIKAGWEVQVLDKSPSPPTGCSTGAGLILDPLSQKLLQSWISRPELLLQSTLPITTEQNRAIVGEIKDGRILTNDENFNYRAAHWADLHSLLYKELPSHIFLWGHRFLSLSISDDKTSVKIKAKVTKTDEVVEIVGDLLVAADGCLSSIRETFLPNLKLRYSGYYCWRGVFDFSKKENREIVMKMKKGYPEIGKCLYMDLALGTHILLFEIPNNKINWVWFVNEAEPHFKARSMTMKVNDDMVKRLHKRADDVWVPELAKVIKETKDPFINVIYDCDPLEQIVWDNVVLVGEAAHPTTPHCARSTNMTLSDASILGECLRNRRLFNLKSALAEYQSLRLPILHAQVQHSRLVGRIKQGLTLPNCEPFDPNIVTTTRNLQELQIRNIPFHGDV</sequence>
<dbReference type="InterPro" id="IPR002938">
    <property type="entry name" value="FAD-bd"/>
</dbReference>
<proteinExistence type="predicted"/>
<dbReference type="STRING" id="3659.A0A0A0LLV2"/>
<dbReference type="InterPro" id="IPR053212">
    <property type="entry name" value="DHP_3-monooxygenase"/>
</dbReference>
<dbReference type="Proteomes" id="UP000029981">
    <property type="component" value="Chromosome 2"/>
</dbReference>
<dbReference type="eggNOG" id="KOG2614">
    <property type="taxonomic scope" value="Eukaryota"/>
</dbReference>
<protein>
    <recommendedName>
        <fullName evidence="1">FAD-binding domain-containing protein</fullName>
    </recommendedName>
</protein>